<dbReference type="Pfam" id="PF13279">
    <property type="entry name" value="4HBT_2"/>
    <property type="match status" value="1"/>
</dbReference>
<sequence>MRFPVPLNAVVAHRWHCDHFGHLNARHYAAAFDDATFVFWSGLGFRPDSDSPMPVTLEVKISFRQEIPAGSVVRIEAQVSKVGNKSVGLTFTMREAGGDELAICEVVEVFIHPKSRRSCPIPAALRAALSKESHSPPG</sequence>
<dbReference type="InterPro" id="IPR029069">
    <property type="entry name" value="HotDog_dom_sf"/>
</dbReference>
<dbReference type="RefSeq" id="WP_166435436.1">
    <property type="nucleotide sequence ID" value="NZ_CP038196.1"/>
</dbReference>
<dbReference type="Proteomes" id="UP000256941">
    <property type="component" value="Unassembled WGS sequence"/>
</dbReference>
<gene>
    <name evidence="1" type="ORF">BDD41_1748</name>
</gene>
<protein>
    <submittedName>
        <fullName evidence="1">(3S)-malyl-CoA thioesterase</fullName>
    </submittedName>
</protein>
<evidence type="ECO:0000313" key="2">
    <source>
        <dbReference type="Proteomes" id="UP000256941"/>
    </source>
</evidence>
<dbReference type="CDD" id="cd00586">
    <property type="entry name" value="4HBT"/>
    <property type="match status" value="1"/>
</dbReference>
<comment type="caution">
    <text evidence="1">The sequence shown here is derived from an EMBL/GenBank/DDBJ whole genome shotgun (WGS) entry which is preliminary data.</text>
</comment>
<dbReference type="SUPFAM" id="SSF54637">
    <property type="entry name" value="Thioesterase/thiol ester dehydrase-isomerase"/>
    <property type="match status" value="1"/>
</dbReference>
<accession>A0A3D9XVR4</accession>
<proteinExistence type="predicted"/>
<dbReference type="Gene3D" id="3.10.129.10">
    <property type="entry name" value="Hotdog Thioesterase"/>
    <property type="match status" value="1"/>
</dbReference>
<dbReference type="AlphaFoldDB" id="A0A3D9XVR4"/>
<reference evidence="1 2" key="1">
    <citation type="submission" date="2018-08" db="EMBL/GenBank/DDBJ databases">
        <title>Genomic Encyclopedia of Archaeal and Bacterial Type Strains, Phase II (KMG-II): from individual species to whole genera.</title>
        <authorList>
            <person name="Goeker M."/>
        </authorList>
    </citation>
    <scope>NUCLEOTIDE SEQUENCE [LARGE SCALE GENOMIC DNA]</scope>
    <source>
        <strain evidence="1 2">DSM 17099</strain>
    </source>
</reference>
<organism evidence="1 2">
    <name type="scientific">Paracoccus versutus</name>
    <name type="common">Thiobacillus versutus</name>
    <dbReference type="NCBI Taxonomy" id="34007"/>
    <lineage>
        <taxon>Bacteria</taxon>
        <taxon>Pseudomonadati</taxon>
        <taxon>Pseudomonadota</taxon>
        <taxon>Alphaproteobacteria</taxon>
        <taxon>Rhodobacterales</taxon>
        <taxon>Paracoccaceae</taxon>
        <taxon>Paracoccus</taxon>
    </lineage>
</organism>
<evidence type="ECO:0000313" key="1">
    <source>
        <dbReference type="EMBL" id="REF73213.1"/>
    </source>
</evidence>
<name>A0A3D9XVR4_PARVE</name>
<dbReference type="EMBL" id="QTUJ01000001">
    <property type="protein sequence ID" value="REF73213.1"/>
    <property type="molecule type" value="Genomic_DNA"/>
</dbReference>